<dbReference type="STRING" id="135208.A0A4Y9ZI37"/>
<dbReference type="GO" id="GO:0016787">
    <property type="term" value="F:hydrolase activity"/>
    <property type="evidence" value="ECO:0007669"/>
    <property type="project" value="InterPro"/>
</dbReference>
<dbReference type="OrthoDB" id="414463at2759"/>
<dbReference type="EMBL" id="SFCI01002102">
    <property type="protein sequence ID" value="TFY74406.1"/>
    <property type="molecule type" value="Genomic_DNA"/>
</dbReference>
<evidence type="ECO:0000313" key="1">
    <source>
        <dbReference type="EMBL" id="TFY74406.1"/>
    </source>
</evidence>
<evidence type="ECO:0000313" key="2">
    <source>
        <dbReference type="Proteomes" id="UP000298061"/>
    </source>
</evidence>
<dbReference type="AlphaFoldDB" id="A0A4Y9ZI37"/>
<dbReference type="InterPro" id="IPR005269">
    <property type="entry name" value="LOG"/>
</dbReference>
<keyword evidence="2" id="KW-1185">Reference proteome</keyword>
<protein>
    <recommendedName>
        <fullName evidence="3">Cytokinin riboside 5'-monophosphate phosphoribohydrolase</fullName>
    </recommendedName>
</protein>
<dbReference type="SUPFAM" id="SSF102405">
    <property type="entry name" value="MCP/YpsA-like"/>
    <property type="match status" value="1"/>
</dbReference>
<feature type="non-terminal residue" evidence="1">
    <location>
        <position position="1"/>
    </location>
</feature>
<comment type="caution">
    <text evidence="1">The sequence shown here is derived from an EMBL/GenBank/DDBJ whole genome shotgun (WGS) entry which is preliminary data.</text>
</comment>
<dbReference type="Proteomes" id="UP000298061">
    <property type="component" value="Unassembled WGS sequence"/>
</dbReference>
<organism evidence="1 2">
    <name type="scientific">Hericium alpestre</name>
    <dbReference type="NCBI Taxonomy" id="135208"/>
    <lineage>
        <taxon>Eukaryota</taxon>
        <taxon>Fungi</taxon>
        <taxon>Dikarya</taxon>
        <taxon>Basidiomycota</taxon>
        <taxon>Agaricomycotina</taxon>
        <taxon>Agaricomycetes</taxon>
        <taxon>Russulales</taxon>
        <taxon>Hericiaceae</taxon>
        <taxon>Hericium</taxon>
    </lineage>
</organism>
<dbReference type="PANTHER" id="PTHR31223">
    <property type="entry name" value="LOG FAMILY PROTEIN YJL055W"/>
    <property type="match status" value="1"/>
</dbReference>
<dbReference type="GO" id="GO:0009691">
    <property type="term" value="P:cytokinin biosynthetic process"/>
    <property type="evidence" value="ECO:0007669"/>
    <property type="project" value="InterPro"/>
</dbReference>
<gene>
    <name evidence="1" type="ORF">EWM64_g9606</name>
</gene>
<proteinExistence type="predicted"/>
<dbReference type="InterPro" id="IPR031100">
    <property type="entry name" value="LOG_fam"/>
</dbReference>
<dbReference type="Pfam" id="PF03641">
    <property type="entry name" value="Lysine_decarbox"/>
    <property type="match status" value="1"/>
</dbReference>
<evidence type="ECO:0008006" key="3">
    <source>
        <dbReference type="Google" id="ProtNLM"/>
    </source>
</evidence>
<reference evidence="1 2" key="1">
    <citation type="submission" date="2019-02" db="EMBL/GenBank/DDBJ databases">
        <title>Genome sequencing of the rare red list fungi Hericium alpestre (H. flagellum).</title>
        <authorList>
            <person name="Buettner E."/>
            <person name="Kellner H."/>
        </authorList>
    </citation>
    <scope>NUCLEOTIDE SEQUENCE [LARGE SCALE GENOMIC DNA]</scope>
    <source>
        <strain evidence="1 2">DSM 108284</strain>
    </source>
</reference>
<dbReference type="Gene3D" id="3.40.50.450">
    <property type="match status" value="1"/>
</dbReference>
<accession>A0A4Y9ZI37</accession>
<sequence>GKETQASHVLLNELGREKAETILVSSMHERKVEMASRAGGFVGLPGGFGTFEEILEVITWTQIGIHDKPVVLLNVLGFYEPLRGLIKNALHHAEHATYDWGKAALEAIDGWEGAPWVLFDWTKKMGGTKEALTLS</sequence>
<name>A0A4Y9ZI37_9AGAM</name>
<dbReference type="NCBIfam" id="TIGR00730">
    <property type="entry name" value="Rossman fold protein, TIGR00730 family"/>
    <property type="match status" value="1"/>
</dbReference>